<dbReference type="EMBL" id="AASFZR010000055">
    <property type="protein sequence ID" value="EFB4533976.1"/>
    <property type="molecule type" value="Genomic_DNA"/>
</dbReference>
<gene>
    <name evidence="8" type="primary">ybfC</name>
    <name evidence="2" type="ORF">C0P57_003270</name>
    <name evidence="7" type="ORF">G4A38_17545</name>
    <name evidence="6" type="ORF">G4A47_16475</name>
    <name evidence="3" type="ORF">GOP25_10685</name>
    <name evidence="5" type="ORF">GP975_10880</name>
    <name evidence="4" type="ORF">NQD80_26335</name>
    <name evidence="8" type="ORF">QDW62_18860</name>
</gene>
<evidence type="ECO:0000313" key="13">
    <source>
        <dbReference type="Proteomes" id="UP001247581"/>
    </source>
</evidence>
<dbReference type="Proteomes" id="UP001247581">
    <property type="component" value="Unassembled WGS sequence"/>
</dbReference>
<evidence type="ECO:0000313" key="6">
    <source>
        <dbReference type="EMBL" id="NYP86781.1"/>
    </source>
</evidence>
<reference evidence="6 10" key="4">
    <citation type="journal article" date="2020" name="J. Appl. Microbiol.">
        <title>Genetic characterization of Shigatoxigenic and enteropathogenic Escherichia coli O80:H2 from diarrheic and septicemic calves and relatedness to human Shigatoxigenic E. coli O80:H2.</title>
        <authorList>
            <person name="Habets A."/>
            <person name="Crombe F."/>
            <person name="Nakamura K."/>
            <person name="Guerin V."/>
            <person name="De Rauw K."/>
            <person name="Pierard D."/>
            <person name="Saulmont M."/>
            <person name="Hayashi T."/>
            <person name="Mainil J.G."/>
            <person name="Thiry D."/>
        </authorList>
    </citation>
    <scope>NUCLEOTIDE SEQUENCE [LARGE SCALE GENOMIC DNA]</scope>
    <source>
        <strain evidence="7">EH3306</strain>
        <strain evidence="6 10">EH3307</strain>
    </source>
</reference>
<accession>A0A061KLE8</accession>
<dbReference type="EMBL" id="JABUPJ010000022">
    <property type="protein sequence ID" value="NYQ40376.1"/>
    <property type="molecule type" value="Genomic_DNA"/>
</dbReference>
<proteinExistence type="predicted"/>
<dbReference type="RefSeq" id="WP_000832333.1">
    <property type="nucleotide sequence ID" value="NZ_AP021893.1"/>
</dbReference>
<feature type="signal peptide" evidence="1">
    <location>
        <begin position="1"/>
        <end position="19"/>
    </location>
</feature>
<evidence type="ECO:0000313" key="11">
    <source>
        <dbReference type="Proteomes" id="UP000531813"/>
    </source>
</evidence>
<dbReference type="Proteomes" id="UP000460875">
    <property type="component" value="Unassembled WGS sequence"/>
</dbReference>
<dbReference type="Proteomes" id="UP000542214">
    <property type="component" value="Unassembled WGS sequence"/>
</dbReference>
<reference evidence="5 9" key="2">
    <citation type="submission" date="2019-12" db="EMBL/GenBank/DDBJ databases">
        <title>Enteriobacteria Tanzani isolates_8377-8380.</title>
        <authorList>
            <person name="Subbiah M."/>
            <person name="Call D."/>
        </authorList>
    </citation>
    <scope>NUCLEOTIDE SEQUENCE [LARGE SCALE GENOMIC DNA]</scope>
    <source>
        <strain evidence="5 9">8379wE2</strain>
    </source>
</reference>
<dbReference type="EMBL" id="CP122634">
    <property type="protein sequence ID" value="WHI00751.1"/>
    <property type="molecule type" value="Genomic_DNA"/>
</dbReference>
<reference evidence="3 11" key="3">
    <citation type="submission" date="2019-12" db="EMBL/GenBank/DDBJ databases">
        <authorList>
            <consortium name="GenomeTrakr network: Whole genome sequencing for foodborne pathogen traceback"/>
        </authorList>
    </citation>
    <scope>NUCLEOTIDE SEQUENCE [LARGE SCALE GENOMIC DNA]</scope>
    <source>
        <strain evidence="3 11">PSU-2243</strain>
    </source>
</reference>
<evidence type="ECO:0000313" key="5">
    <source>
        <dbReference type="EMBL" id="MWR38567.1"/>
    </source>
</evidence>
<evidence type="ECO:0000313" key="2">
    <source>
        <dbReference type="EMBL" id="EFB4533976.1"/>
    </source>
</evidence>
<evidence type="ECO:0000313" key="10">
    <source>
        <dbReference type="Proteomes" id="UP000517067"/>
    </source>
</evidence>
<evidence type="ECO:0000313" key="4">
    <source>
        <dbReference type="EMBL" id="MDR6049203.1"/>
    </source>
</evidence>
<feature type="chain" id="PRO_5015026941" evidence="1">
    <location>
        <begin position="20"/>
        <end position="189"/>
    </location>
</feature>
<reference evidence="2 12" key="1">
    <citation type="submission" date="2018-08" db="EMBL/GenBank/DDBJ databases">
        <authorList>
            <consortium name="NARMS: The National Antimicrobial Resistance Monitoring System"/>
        </authorList>
    </citation>
    <scope>NUCLEOTIDE SEQUENCE [LARGE SCALE GENOMIC DNA]</scope>
    <source>
        <strain evidence="2 12">FSIS11706358</strain>
    </source>
</reference>
<evidence type="ECO:0000313" key="9">
    <source>
        <dbReference type="Proteomes" id="UP000460875"/>
    </source>
</evidence>
<dbReference type="EMBL" id="JABUPU010000022">
    <property type="protein sequence ID" value="NYP86781.1"/>
    <property type="molecule type" value="Genomic_DNA"/>
</dbReference>
<protein>
    <submittedName>
        <fullName evidence="8">Protein YbfC</fullName>
    </submittedName>
</protein>
<dbReference type="OMA" id="IAEYYWQ"/>
<dbReference type="AlphaFoldDB" id="A0A061KLE8"/>
<name>A0A061KLE8_ECOLX</name>
<evidence type="ECO:0000313" key="3">
    <source>
        <dbReference type="EMBL" id="EFH5892703.1"/>
    </source>
</evidence>
<reference evidence="4 13" key="5">
    <citation type="submission" date="2022-07" db="EMBL/GenBank/DDBJ databases">
        <title>The wastewater resistome of Residential Aged Care Facilities indicates a role of antimicrobial stewardship in reducing resistance.</title>
        <authorList>
            <person name="Sapula S."/>
            <person name="Hart B.J."/>
            <person name="Henrietta V."/>
            <person name="Amsalu A."/>
            <person name="Jon W."/>
            <person name="Siderius N."/>
            <person name="Nguyen L."/>
            <person name="Turnidge J."/>
            <person name="Gerber C."/>
        </authorList>
    </citation>
    <scope>NUCLEOTIDE SEQUENCE [LARGE SCALE GENOMIC DNA]</scope>
    <source>
        <strain evidence="4 13">ECA685</strain>
    </source>
</reference>
<keyword evidence="1" id="KW-0732">Signal</keyword>
<evidence type="ECO:0000256" key="1">
    <source>
        <dbReference type="SAM" id="SignalP"/>
    </source>
</evidence>
<dbReference type="EMBL" id="WTQT01000179">
    <property type="protein sequence ID" value="MWR38567.1"/>
    <property type="molecule type" value="Genomic_DNA"/>
</dbReference>
<evidence type="ECO:0000313" key="12">
    <source>
        <dbReference type="Proteomes" id="UP000542214"/>
    </source>
</evidence>
<dbReference type="Proteomes" id="UP000531813">
    <property type="component" value="Unassembled WGS sequence"/>
</dbReference>
<evidence type="ECO:0000313" key="8">
    <source>
        <dbReference type="EMBL" id="WHI00751.1"/>
    </source>
</evidence>
<organism evidence="6 10">
    <name type="scientific">Escherichia coli</name>
    <dbReference type="NCBI Taxonomy" id="562"/>
    <lineage>
        <taxon>Bacteria</taxon>
        <taxon>Pseudomonadati</taxon>
        <taxon>Pseudomonadota</taxon>
        <taxon>Gammaproteobacteria</taxon>
        <taxon>Enterobacterales</taxon>
        <taxon>Enterobacteriaceae</taxon>
        <taxon>Escherichia</taxon>
    </lineage>
</organism>
<dbReference type="Proteomes" id="UP000540485">
    <property type="component" value="Unassembled WGS sequence"/>
</dbReference>
<dbReference type="EMBL" id="AASWIS010000009">
    <property type="protein sequence ID" value="EFH5892703.1"/>
    <property type="molecule type" value="Genomic_DNA"/>
</dbReference>
<dbReference type="EMBL" id="JANIDP010000172">
    <property type="protein sequence ID" value="MDR6049203.1"/>
    <property type="molecule type" value="Genomic_DNA"/>
</dbReference>
<dbReference type="Proteomes" id="UP001179946">
    <property type="component" value="Chromosome"/>
</dbReference>
<sequence>MKRVLFFLLMIFVSFGVIADCEIQAKDHDCFTIFAKGTIFSAFPVLNNKAMWRWYQNEDIGEYYWQTELGTCKNNKFTPSGARLLIRVGSLRLNENHAIKGTLQELINTAEKTAFLGDRFRSYIRAGIYQKKSSDPAQLLAVLDNSIMVKYFKEEKPTYARMTAHLPNKDESYECLTKIQHELLRSEEK</sequence>
<reference evidence="8" key="6">
    <citation type="journal article" date="2023" name="Front. Microbiol.">
        <title>Virotyping and genetic antimicrobial susceptibility testing of porcine ETEC/STEC strains and associated plasmid types.</title>
        <authorList>
            <person name="Vereecke N."/>
            <person name="Van Hoorde S."/>
            <person name="Sperling D."/>
            <person name="Theuns S."/>
            <person name="Devriendt B."/>
            <person name="Cox E."/>
        </authorList>
    </citation>
    <scope>NUCLEOTIDE SEQUENCE</scope>
    <source>
        <strain evidence="8">ETEC4085</strain>
    </source>
</reference>
<dbReference type="Proteomes" id="UP000517067">
    <property type="component" value="Unassembled WGS sequence"/>
</dbReference>
<evidence type="ECO:0000313" key="7">
    <source>
        <dbReference type="EMBL" id="NYQ40376.1"/>
    </source>
</evidence>